<dbReference type="CDD" id="cd13962">
    <property type="entry name" value="PT_UbiA_UBIAD1"/>
    <property type="match status" value="1"/>
</dbReference>
<keyword evidence="3 6" id="KW-0812">Transmembrane</keyword>
<comment type="catalytic activity">
    <reaction evidence="6">
        <text>2-carboxy-1,4-naphthoquinone + phytyl diphosphate + H(+) = demethylphylloquinone + CO2 + diphosphate</text>
        <dbReference type="Rhea" id="RHEA:47740"/>
        <dbReference type="ChEBI" id="CHEBI:15378"/>
        <dbReference type="ChEBI" id="CHEBI:16526"/>
        <dbReference type="ChEBI" id="CHEBI:31087"/>
        <dbReference type="ChEBI" id="CHEBI:33019"/>
        <dbReference type="ChEBI" id="CHEBI:75434"/>
        <dbReference type="ChEBI" id="CHEBI:87842"/>
        <dbReference type="EC" id="2.5.1.130"/>
    </reaction>
</comment>
<keyword evidence="4 6" id="KW-1133">Transmembrane helix</keyword>
<keyword evidence="5 6" id="KW-0472">Membrane</keyword>
<dbReference type="GO" id="GO:0005886">
    <property type="term" value="C:plasma membrane"/>
    <property type="evidence" value="ECO:0007669"/>
    <property type="project" value="UniProtKB-SubCell"/>
</dbReference>
<feature type="transmembrane region" description="Helical" evidence="6">
    <location>
        <begin position="277"/>
        <end position="296"/>
    </location>
</feature>
<feature type="transmembrane region" description="Helical" evidence="6">
    <location>
        <begin position="144"/>
        <end position="163"/>
    </location>
</feature>
<dbReference type="GO" id="GO:0042372">
    <property type="term" value="P:phylloquinone biosynthetic process"/>
    <property type="evidence" value="ECO:0007669"/>
    <property type="project" value="UniProtKB-UniRule"/>
</dbReference>
<evidence type="ECO:0000313" key="7">
    <source>
        <dbReference type="EMBL" id="BAD78379.1"/>
    </source>
</evidence>
<dbReference type="EC" id="2.5.1.130" evidence="6"/>
<dbReference type="AlphaFoldDB" id="A0A0H3K009"/>
<evidence type="ECO:0000256" key="4">
    <source>
        <dbReference type="ARBA" id="ARBA00022989"/>
    </source>
</evidence>
<dbReference type="InterPro" id="IPR026046">
    <property type="entry name" value="UBIAD1"/>
</dbReference>
<dbReference type="HAMAP" id="MF_01938">
    <property type="entry name" value="MenA_2"/>
    <property type="match status" value="1"/>
</dbReference>
<dbReference type="NCBIfam" id="TIGR02235">
    <property type="entry name" value="menA_cyano-plnt"/>
    <property type="match status" value="1"/>
</dbReference>
<dbReference type="Proteomes" id="UP000001175">
    <property type="component" value="Chromosome"/>
</dbReference>
<dbReference type="UniPathway" id="UPA00995"/>
<feature type="transmembrane region" description="Helical" evidence="6">
    <location>
        <begin position="116"/>
        <end position="132"/>
    </location>
</feature>
<keyword evidence="6" id="KW-0997">Cell inner membrane</keyword>
<evidence type="ECO:0000256" key="1">
    <source>
        <dbReference type="ARBA" id="ARBA00004141"/>
    </source>
</evidence>
<keyword evidence="6" id="KW-1003">Cell membrane</keyword>
<evidence type="ECO:0000313" key="8">
    <source>
        <dbReference type="Proteomes" id="UP000001175"/>
    </source>
</evidence>
<dbReference type="InterPro" id="IPR000537">
    <property type="entry name" value="UbiA_prenyltransferase"/>
</dbReference>
<comment type="pathway">
    <text evidence="6">Cofactor biosynthesis; phylloquinone biosynthesis.</text>
</comment>
<dbReference type="GeneID" id="72430226"/>
<comment type="subcellular location">
    <subcellularLocation>
        <location evidence="6">Cell inner membrane</location>
        <topology evidence="6">Multi-pass membrane protein</topology>
    </subcellularLocation>
    <subcellularLocation>
        <location evidence="1">Membrane</location>
        <topology evidence="1">Multi-pass membrane protein</topology>
    </subcellularLocation>
</comment>
<accession>A0A0H3K009</accession>
<proteinExistence type="inferred from homology"/>
<sequence>MQTAPPRPNKLWLAALKPPMYSVAIMPIVLGSAVAYWETSQINWATAVRFGLAAVLILLWENLCNDVFDASTGIDRQKHHSLVNLTGHRWLLFWLAQASLILGLALIAAIAQTQGWLILGIILVCCLLGYLYQGPPFRLGYRGLGEFLCFPAFGPLAVSAVYFSQTGSFSSTALWASISLGISTSLVLFCSHFHQVDDDLAAGKKSPIVRLGTRRAAQLLPWACGLTLATIAIPILFQVFPWATAIALISIFPARSLCRFVRTSHSQPAVVSRSKFLAIHFQFWSGLLFSLGFVLADQLSSSL</sequence>
<comment type="function">
    <text evidence="6">Involved in the synthesis of phylloquinone (vitamin K1). Catalyzes the transfer of a prenyl chain to 2-carboxy-1,4-naphthoquinone.</text>
</comment>
<feature type="transmembrane region" description="Helical" evidence="6">
    <location>
        <begin position="20"/>
        <end position="37"/>
    </location>
</feature>
<dbReference type="PANTHER" id="PTHR13929">
    <property type="entry name" value="1,4-DIHYDROXY-2-NAPHTHOATE OCTAPRENYLTRANSFERASE"/>
    <property type="match status" value="1"/>
</dbReference>
<feature type="transmembrane region" description="Helical" evidence="6">
    <location>
        <begin position="175"/>
        <end position="194"/>
    </location>
</feature>
<dbReference type="PANTHER" id="PTHR13929:SF0">
    <property type="entry name" value="UBIA PRENYLTRANSFERASE DOMAIN-CONTAINING PROTEIN 1"/>
    <property type="match status" value="1"/>
</dbReference>
<comment type="similarity">
    <text evidence="6">Belongs to the MenA family. Type 2 subfamily.</text>
</comment>
<name>A0A0H3K009_SYNP6</name>
<reference evidence="7 8" key="1">
    <citation type="journal article" date="2007" name="Photosyn. Res.">
        <title>Complete nucleotide sequence of the freshwater unicellular cyanobacterium Synechococcus elongatus PCC 6301 chromosome: gene content and organization.</title>
        <authorList>
            <person name="Sugita C."/>
            <person name="Ogata K."/>
            <person name="Shikata M."/>
            <person name="Jikuya H."/>
            <person name="Takano J."/>
            <person name="Furumichi M."/>
            <person name="Kanehisa M."/>
            <person name="Omata T."/>
            <person name="Sugiura M."/>
            <person name="Sugita M."/>
        </authorList>
    </citation>
    <scope>NUCLEOTIDE SEQUENCE [LARGE SCALE GENOMIC DNA]</scope>
    <source>
        <strain evidence="8">ATCC 27144 / PCC 6301 / SAUG 1402/1</strain>
    </source>
</reference>
<dbReference type="EMBL" id="AP008231">
    <property type="protein sequence ID" value="BAD78379.1"/>
    <property type="molecule type" value="Genomic_DNA"/>
</dbReference>
<evidence type="ECO:0000256" key="6">
    <source>
        <dbReference type="HAMAP-Rule" id="MF_01938"/>
    </source>
</evidence>
<dbReference type="Pfam" id="PF01040">
    <property type="entry name" value="UbiA"/>
    <property type="match status" value="1"/>
</dbReference>
<dbReference type="GO" id="GO:0004659">
    <property type="term" value="F:prenyltransferase activity"/>
    <property type="evidence" value="ECO:0007669"/>
    <property type="project" value="UniProtKB-UniRule"/>
</dbReference>
<dbReference type="PIRSF" id="PIRSF005355">
    <property type="entry name" value="UBIAD1"/>
    <property type="match status" value="1"/>
</dbReference>
<evidence type="ECO:0000256" key="5">
    <source>
        <dbReference type="ARBA" id="ARBA00023136"/>
    </source>
</evidence>
<evidence type="ECO:0000256" key="3">
    <source>
        <dbReference type="ARBA" id="ARBA00022692"/>
    </source>
</evidence>
<dbReference type="eggNOG" id="COG1575">
    <property type="taxonomic scope" value="Bacteria"/>
</dbReference>
<dbReference type="InterPro" id="IPR011937">
    <property type="entry name" value="DHNA_phytyltransferase_MenA"/>
</dbReference>
<protein>
    <recommendedName>
        <fullName evidence="6">2-carboxy-1,4-naphthoquinone phytyltransferase</fullName>
        <ecNumber evidence="6">2.5.1.130</ecNumber>
    </recommendedName>
    <alternativeName>
        <fullName evidence="6">1,4-dihydroxy-2-naphthoate phytyltransferase</fullName>
        <shortName evidence="6">DHNA phytyltransferase</shortName>
    </alternativeName>
</protein>
<feature type="transmembrane region" description="Helical" evidence="6">
    <location>
        <begin position="239"/>
        <end position="257"/>
    </location>
</feature>
<dbReference type="GO" id="GO:0009234">
    <property type="term" value="P:menaquinone biosynthetic process"/>
    <property type="evidence" value="ECO:0007669"/>
    <property type="project" value="TreeGrafter"/>
</dbReference>
<dbReference type="RefSeq" id="WP_011242503.1">
    <property type="nucleotide sequence ID" value="NC_006576.1"/>
</dbReference>
<gene>
    <name evidence="6 7" type="primary">menA</name>
    <name evidence="7" type="ordered locus">syc0189_d</name>
</gene>
<feature type="transmembrane region" description="Helical" evidence="6">
    <location>
        <begin position="43"/>
        <end position="60"/>
    </location>
</feature>
<organism evidence="7 8">
    <name type="scientific">Synechococcus sp. (strain ATCC 27144 / PCC 6301 / SAUG 1402/1)</name>
    <name type="common">Anacystis nidulans</name>
    <dbReference type="NCBI Taxonomy" id="269084"/>
    <lineage>
        <taxon>Bacteria</taxon>
        <taxon>Bacillati</taxon>
        <taxon>Cyanobacteriota</taxon>
        <taxon>Cyanophyceae</taxon>
        <taxon>Synechococcales</taxon>
        <taxon>Synechococcaceae</taxon>
        <taxon>Synechococcus</taxon>
    </lineage>
</organism>
<dbReference type="KEGG" id="syc:syc0189_d"/>
<feature type="transmembrane region" description="Helical" evidence="6">
    <location>
        <begin position="90"/>
        <end position="110"/>
    </location>
</feature>
<keyword evidence="2 6" id="KW-0808">Transferase</keyword>
<evidence type="ECO:0000256" key="2">
    <source>
        <dbReference type="ARBA" id="ARBA00022679"/>
    </source>
</evidence>